<dbReference type="AlphaFoldDB" id="X1W1Z5"/>
<evidence type="ECO:0000313" key="1">
    <source>
        <dbReference type="EMBL" id="GAJ22815.1"/>
    </source>
</evidence>
<sequence>DRDACVQYKNALDQILPSNFSEVVMTFTPNDKEAIRTYFGKLSKKYGTKDVKDIHNKIIE</sequence>
<protein>
    <submittedName>
        <fullName evidence="1">Uncharacterized protein</fullName>
    </submittedName>
</protein>
<accession>X1W1Z5</accession>
<dbReference type="EMBL" id="BARW01042517">
    <property type="protein sequence ID" value="GAJ22815.1"/>
    <property type="molecule type" value="Genomic_DNA"/>
</dbReference>
<feature type="non-terminal residue" evidence="1">
    <location>
        <position position="60"/>
    </location>
</feature>
<proteinExistence type="predicted"/>
<feature type="non-terminal residue" evidence="1">
    <location>
        <position position="1"/>
    </location>
</feature>
<gene>
    <name evidence="1" type="ORF">S12H4_62962</name>
</gene>
<comment type="caution">
    <text evidence="1">The sequence shown here is derived from an EMBL/GenBank/DDBJ whole genome shotgun (WGS) entry which is preliminary data.</text>
</comment>
<organism evidence="1">
    <name type="scientific">marine sediment metagenome</name>
    <dbReference type="NCBI Taxonomy" id="412755"/>
    <lineage>
        <taxon>unclassified sequences</taxon>
        <taxon>metagenomes</taxon>
        <taxon>ecological metagenomes</taxon>
    </lineage>
</organism>
<reference evidence="1" key="1">
    <citation type="journal article" date="2014" name="Front. Microbiol.">
        <title>High frequency of phylogenetically diverse reductive dehalogenase-homologous genes in deep subseafloor sedimentary metagenomes.</title>
        <authorList>
            <person name="Kawai M."/>
            <person name="Futagami T."/>
            <person name="Toyoda A."/>
            <person name="Takaki Y."/>
            <person name="Nishi S."/>
            <person name="Hori S."/>
            <person name="Arai W."/>
            <person name="Tsubouchi T."/>
            <person name="Morono Y."/>
            <person name="Uchiyama I."/>
            <person name="Ito T."/>
            <person name="Fujiyama A."/>
            <person name="Inagaki F."/>
            <person name="Takami H."/>
        </authorList>
    </citation>
    <scope>NUCLEOTIDE SEQUENCE</scope>
    <source>
        <strain evidence="1">Expedition CK06-06</strain>
    </source>
</reference>
<name>X1W1Z5_9ZZZZ</name>